<feature type="chain" id="PRO_5045467551" evidence="1">
    <location>
        <begin position="26"/>
        <end position="449"/>
    </location>
</feature>
<dbReference type="Proteomes" id="UP001379533">
    <property type="component" value="Chromosome"/>
</dbReference>
<dbReference type="EMBL" id="CP089982">
    <property type="protein sequence ID" value="WXA99662.1"/>
    <property type="molecule type" value="Genomic_DNA"/>
</dbReference>
<dbReference type="InterPro" id="IPR015915">
    <property type="entry name" value="Kelch-typ_b-propeller"/>
</dbReference>
<name>A0ABZ2KLX9_9BACT</name>
<accession>A0ABZ2KLX9</accession>
<protein>
    <submittedName>
        <fullName evidence="2">Uncharacterized protein</fullName>
    </submittedName>
</protein>
<evidence type="ECO:0000256" key="1">
    <source>
        <dbReference type="SAM" id="SignalP"/>
    </source>
</evidence>
<proteinExistence type="predicted"/>
<dbReference type="Gene3D" id="2.120.10.80">
    <property type="entry name" value="Kelch-type beta propeller"/>
    <property type="match status" value="1"/>
</dbReference>
<dbReference type="SUPFAM" id="SSF50965">
    <property type="entry name" value="Galactose oxidase, central domain"/>
    <property type="match status" value="1"/>
</dbReference>
<organism evidence="2 3">
    <name type="scientific">Pendulispora brunnea</name>
    <dbReference type="NCBI Taxonomy" id="2905690"/>
    <lineage>
        <taxon>Bacteria</taxon>
        <taxon>Pseudomonadati</taxon>
        <taxon>Myxococcota</taxon>
        <taxon>Myxococcia</taxon>
        <taxon>Myxococcales</taxon>
        <taxon>Sorangiineae</taxon>
        <taxon>Pendulisporaceae</taxon>
        <taxon>Pendulispora</taxon>
    </lineage>
</organism>
<dbReference type="InterPro" id="IPR011043">
    <property type="entry name" value="Gal_Oxase/kelch_b-propeller"/>
</dbReference>
<sequence length="449" mass="45246">MLIPLVGPRKFVVAAVLLVAGSSCSSTPEATLALSVGGEADAFTRAPAPTTLVVDSIDVNSGAVSNLARAALPASNIDLGDHSSSNLVRIRANGVDANGLVLVTGTSVKLQLGALENASLPIFVQRTSEFGRMPAPLSIAREAPVLANVTDRFVFVAGGSAPANDKASQIYDLATLAASNGPAAMPRTPRSLAVYDTAVLLIDDAGASSLSLSNAALAPVNVNPPDGGTFAEVAGGITVRAPDATLYVVGATRGYGLATKRILKVNKDGVASFASLTTERRGAAAVWVEGRGLVIAGGSDTGAGIEVLPPGGTTTTPLAYPPDATIGAGAAALDPTHVLLGGGVDAAGQPAATRWIDLACATSACTAEVWDAAKLPVGLLTTQGFDLTTDSALFVGDDATGLSHAFRVSRPGAREIAFKIPRRGARGIRVNPPAITFVGGDPTVESFTP</sequence>
<keyword evidence="1" id="KW-0732">Signal</keyword>
<reference evidence="2 3" key="1">
    <citation type="submission" date="2021-12" db="EMBL/GenBank/DDBJ databases">
        <title>Discovery of the Pendulisporaceae a myxobacterial family with distinct sporulation behavior and unique specialized metabolism.</title>
        <authorList>
            <person name="Garcia R."/>
            <person name="Popoff A."/>
            <person name="Bader C.D."/>
            <person name="Loehr J."/>
            <person name="Walesch S."/>
            <person name="Walt C."/>
            <person name="Boldt J."/>
            <person name="Bunk B."/>
            <person name="Haeckl F.J.F.P.J."/>
            <person name="Gunesch A.P."/>
            <person name="Birkelbach J."/>
            <person name="Nuebel U."/>
            <person name="Pietschmann T."/>
            <person name="Bach T."/>
            <person name="Mueller R."/>
        </authorList>
    </citation>
    <scope>NUCLEOTIDE SEQUENCE [LARGE SCALE GENOMIC DNA]</scope>
    <source>
        <strain evidence="2 3">MSr12523</strain>
    </source>
</reference>
<gene>
    <name evidence="2" type="ORF">LZC95_22950</name>
</gene>
<evidence type="ECO:0000313" key="2">
    <source>
        <dbReference type="EMBL" id="WXA99662.1"/>
    </source>
</evidence>
<keyword evidence="3" id="KW-1185">Reference proteome</keyword>
<evidence type="ECO:0000313" key="3">
    <source>
        <dbReference type="Proteomes" id="UP001379533"/>
    </source>
</evidence>
<dbReference type="RefSeq" id="WP_394850303.1">
    <property type="nucleotide sequence ID" value="NZ_CP089982.1"/>
</dbReference>
<feature type="signal peptide" evidence="1">
    <location>
        <begin position="1"/>
        <end position="25"/>
    </location>
</feature>